<reference evidence="2 3" key="1">
    <citation type="journal article" date="2014" name="PLoS Genet.">
        <title>Analysis of the Phlebiopsis gigantea genome, transcriptome and secretome provides insight into its pioneer colonization strategies of wood.</title>
        <authorList>
            <person name="Hori C."/>
            <person name="Ishida T."/>
            <person name="Igarashi K."/>
            <person name="Samejima M."/>
            <person name="Suzuki H."/>
            <person name="Master E."/>
            <person name="Ferreira P."/>
            <person name="Ruiz-Duenas F.J."/>
            <person name="Held B."/>
            <person name="Canessa P."/>
            <person name="Larrondo L.F."/>
            <person name="Schmoll M."/>
            <person name="Druzhinina I.S."/>
            <person name="Kubicek C.P."/>
            <person name="Gaskell J.A."/>
            <person name="Kersten P."/>
            <person name="St John F."/>
            <person name="Glasner J."/>
            <person name="Sabat G."/>
            <person name="Splinter BonDurant S."/>
            <person name="Syed K."/>
            <person name="Yadav J."/>
            <person name="Mgbeahuruike A.C."/>
            <person name="Kovalchuk A."/>
            <person name="Asiegbu F.O."/>
            <person name="Lackner G."/>
            <person name="Hoffmeister D."/>
            <person name="Rencoret J."/>
            <person name="Gutierrez A."/>
            <person name="Sun H."/>
            <person name="Lindquist E."/>
            <person name="Barry K."/>
            <person name="Riley R."/>
            <person name="Grigoriev I.V."/>
            <person name="Henrissat B."/>
            <person name="Kues U."/>
            <person name="Berka R.M."/>
            <person name="Martinez A.T."/>
            <person name="Covert S.F."/>
            <person name="Blanchette R.A."/>
            <person name="Cullen D."/>
        </authorList>
    </citation>
    <scope>NUCLEOTIDE SEQUENCE [LARGE SCALE GENOMIC DNA]</scope>
    <source>
        <strain evidence="2 3">11061_1 CR5-6</strain>
    </source>
</reference>
<dbReference type="PROSITE" id="PS51388">
    <property type="entry name" value="GED"/>
    <property type="match status" value="1"/>
</dbReference>
<proteinExistence type="predicted"/>
<dbReference type="PANTHER" id="PTHR11566">
    <property type="entry name" value="DYNAMIN"/>
    <property type="match status" value="1"/>
</dbReference>
<dbReference type="GO" id="GO:0005739">
    <property type="term" value="C:mitochondrion"/>
    <property type="evidence" value="ECO:0007669"/>
    <property type="project" value="TreeGrafter"/>
</dbReference>
<dbReference type="Gene3D" id="1.20.120.1240">
    <property type="entry name" value="Dynamin, middle domain"/>
    <property type="match status" value="1"/>
</dbReference>
<dbReference type="Pfam" id="PF01031">
    <property type="entry name" value="Dynamin_M"/>
    <property type="match status" value="1"/>
</dbReference>
<dbReference type="GO" id="GO:0016559">
    <property type="term" value="P:peroxisome fission"/>
    <property type="evidence" value="ECO:0007669"/>
    <property type="project" value="TreeGrafter"/>
</dbReference>
<dbReference type="SUPFAM" id="SSF52540">
    <property type="entry name" value="P-loop containing nucleoside triphosphate hydrolases"/>
    <property type="match status" value="1"/>
</dbReference>
<evidence type="ECO:0000313" key="2">
    <source>
        <dbReference type="EMBL" id="KIP01207.1"/>
    </source>
</evidence>
<dbReference type="GO" id="GO:0005525">
    <property type="term" value="F:GTP binding"/>
    <property type="evidence" value="ECO:0007669"/>
    <property type="project" value="InterPro"/>
</dbReference>
<dbReference type="InterPro" id="IPR003130">
    <property type="entry name" value="GED"/>
</dbReference>
<dbReference type="AlphaFoldDB" id="A0A0C3RYF5"/>
<keyword evidence="3" id="KW-1185">Reference proteome</keyword>
<dbReference type="Gene3D" id="3.40.50.300">
    <property type="entry name" value="P-loop containing nucleotide triphosphate hydrolases"/>
    <property type="match status" value="1"/>
</dbReference>
<dbReference type="Pfam" id="PF02212">
    <property type="entry name" value="GED"/>
    <property type="match status" value="1"/>
</dbReference>
<dbReference type="EMBL" id="KN840863">
    <property type="protein sequence ID" value="KIP01207.1"/>
    <property type="molecule type" value="Genomic_DNA"/>
</dbReference>
<dbReference type="GO" id="GO:0005874">
    <property type="term" value="C:microtubule"/>
    <property type="evidence" value="ECO:0007669"/>
    <property type="project" value="TreeGrafter"/>
</dbReference>
<organism evidence="2 3">
    <name type="scientific">Phlebiopsis gigantea (strain 11061_1 CR5-6)</name>
    <name type="common">White-rot fungus</name>
    <name type="synonym">Peniophora gigantea</name>
    <dbReference type="NCBI Taxonomy" id="745531"/>
    <lineage>
        <taxon>Eukaryota</taxon>
        <taxon>Fungi</taxon>
        <taxon>Dikarya</taxon>
        <taxon>Basidiomycota</taxon>
        <taxon>Agaricomycotina</taxon>
        <taxon>Agaricomycetes</taxon>
        <taxon>Polyporales</taxon>
        <taxon>Phanerochaetaceae</taxon>
        <taxon>Phlebiopsis</taxon>
    </lineage>
</organism>
<dbReference type="GO" id="GO:0016020">
    <property type="term" value="C:membrane"/>
    <property type="evidence" value="ECO:0007669"/>
    <property type="project" value="TreeGrafter"/>
</dbReference>
<evidence type="ECO:0000259" key="1">
    <source>
        <dbReference type="PROSITE" id="PS51388"/>
    </source>
</evidence>
<dbReference type="InterPro" id="IPR000375">
    <property type="entry name" value="Dynamin_stalk"/>
</dbReference>
<dbReference type="OrthoDB" id="5061070at2759"/>
<dbReference type="InterPro" id="IPR027417">
    <property type="entry name" value="P-loop_NTPase"/>
</dbReference>
<dbReference type="InterPro" id="IPR022812">
    <property type="entry name" value="Dynamin"/>
</dbReference>
<dbReference type="PANTHER" id="PTHR11566:SF21">
    <property type="entry name" value="DYNAMIN RELATED PROTEIN 1, ISOFORM A"/>
    <property type="match status" value="1"/>
</dbReference>
<dbReference type="GO" id="GO:0000266">
    <property type="term" value="P:mitochondrial fission"/>
    <property type="evidence" value="ECO:0007669"/>
    <property type="project" value="TreeGrafter"/>
</dbReference>
<dbReference type="GO" id="GO:0008017">
    <property type="term" value="F:microtubule binding"/>
    <property type="evidence" value="ECO:0007669"/>
    <property type="project" value="TreeGrafter"/>
</dbReference>
<dbReference type="STRING" id="745531.A0A0C3RYF5"/>
<dbReference type="GO" id="GO:0048312">
    <property type="term" value="P:intracellular distribution of mitochondria"/>
    <property type="evidence" value="ECO:0007669"/>
    <property type="project" value="TreeGrafter"/>
</dbReference>
<dbReference type="HOGENOM" id="CLU_008964_4_1_1"/>
<sequence>QAREEPVGSLLHDEAGLEEAIRRAQAAVLGHSSPARIRTSNAPAQSETILAHSADVVCVDVSGPGLPDLTFVELPGAWSHAPEDGTDAEIVKAMVQENVKGNVLVLLVIGMQDDLHTRGAFSLAQLLESQGLRTVLGVIMNPELVREGEEARWVEILEGSTCMLKNGYFVAKPLSLKEQEENGTQQEARDREAKFFETTPPWSHKTKLRSRMGTPNLTRELSKLLEGLLSQSLPDLRNETREMLDSTVQSINELPPPPPENCAIELLRMVRAFCTEVEALVHGKEGHEELLQLFRPAHHTLKNDILGTAPNFRPFKDAQSDDKSFRVVTDRDDLGDRAPDLPAYLCLWGNKLRGQSPVYLEDVKSYIQSSLTRQLPFNVPFSAKTNLIGQYLGSWETHCTRCFDTIHSAMLQTLHAVVQRHFGRVGGRALLGDVRLLCDALVERRRLSTRGLIAFQLKLEDPPFTVNDVYFSACRDKFLAQYRAAQKVCLCGFVEAPRVPADADRARLQLALATLAELGLAVKEADLAPLRGNACYDDELVVMAETSAYFRVAYKRIIDNIPRVVDHGFVRATAEDLYDALVLGLGLGSDRAGEQATMYLAEDPQVKAERRYLTQKKERLEAALNELLKLQM</sequence>
<feature type="domain" description="GED" evidence="1">
    <location>
        <begin position="539"/>
        <end position="632"/>
    </location>
</feature>
<evidence type="ECO:0000313" key="3">
    <source>
        <dbReference type="Proteomes" id="UP000053257"/>
    </source>
</evidence>
<dbReference type="GO" id="GO:0006897">
    <property type="term" value="P:endocytosis"/>
    <property type="evidence" value="ECO:0007669"/>
    <property type="project" value="TreeGrafter"/>
</dbReference>
<name>A0A0C3RYF5_PHLG1</name>
<protein>
    <recommendedName>
        <fullName evidence="1">GED domain-containing protein</fullName>
    </recommendedName>
</protein>
<dbReference type="Proteomes" id="UP000053257">
    <property type="component" value="Unassembled WGS sequence"/>
</dbReference>
<dbReference type="InterPro" id="IPR020850">
    <property type="entry name" value="GED_dom"/>
</dbReference>
<feature type="non-terminal residue" evidence="2">
    <location>
        <position position="1"/>
    </location>
</feature>
<dbReference type="GO" id="GO:0003924">
    <property type="term" value="F:GTPase activity"/>
    <property type="evidence" value="ECO:0007669"/>
    <property type="project" value="InterPro"/>
</dbReference>
<gene>
    <name evidence="2" type="ORF">PHLGIDRAFT_80871</name>
</gene>
<accession>A0A0C3RYF5</accession>